<accession>A0A8J6C895</accession>
<reference evidence="1" key="1">
    <citation type="submission" date="2021-05" db="EMBL/GenBank/DDBJ databases">
        <title>The genome of the haptophyte Pavlova lutheri (Diacronema luteri, Pavlovales) - a model for lipid biosynthesis in eukaryotic algae.</title>
        <authorList>
            <person name="Hulatt C.J."/>
            <person name="Posewitz M.C."/>
        </authorList>
    </citation>
    <scope>NUCLEOTIDE SEQUENCE</scope>
    <source>
        <strain evidence="1">NIVA-4/92</strain>
    </source>
</reference>
<organism evidence="1 2">
    <name type="scientific">Diacronema lutheri</name>
    <name type="common">Unicellular marine alga</name>
    <name type="synonym">Monochrysis lutheri</name>
    <dbReference type="NCBI Taxonomy" id="2081491"/>
    <lineage>
        <taxon>Eukaryota</taxon>
        <taxon>Haptista</taxon>
        <taxon>Haptophyta</taxon>
        <taxon>Pavlovophyceae</taxon>
        <taxon>Pavlovales</taxon>
        <taxon>Pavlovaceae</taxon>
        <taxon>Diacronema</taxon>
    </lineage>
</organism>
<evidence type="ECO:0000313" key="1">
    <source>
        <dbReference type="EMBL" id="KAG8465202.1"/>
    </source>
</evidence>
<evidence type="ECO:0008006" key="3">
    <source>
        <dbReference type="Google" id="ProtNLM"/>
    </source>
</evidence>
<dbReference type="Proteomes" id="UP000751190">
    <property type="component" value="Unassembled WGS sequence"/>
</dbReference>
<comment type="caution">
    <text evidence="1">The sequence shown here is derived from an EMBL/GenBank/DDBJ whole genome shotgun (WGS) entry which is preliminary data.</text>
</comment>
<dbReference type="EMBL" id="JAGTXO010000011">
    <property type="protein sequence ID" value="KAG8465202.1"/>
    <property type="molecule type" value="Genomic_DNA"/>
</dbReference>
<name>A0A8J6C895_DIALT</name>
<evidence type="ECO:0000313" key="2">
    <source>
        <dbReference type="Proteomes" id="UP000751190"/>
    </source>
</evidence>
<proteinExistence type="predicted"/>
<sequence>MGYSAEYSFTWGSSFMVKDEQECCEACAAHNRTCSDRSNAHKPFWQASMQSAPSKCGKEAVGCNIWTYCPEERCFAFDIHNHSRHECWLKHSRTPLTPAVGSGGPFPPEMLSAPRKHWPWSVALNVWPWPLPEQASWTSGVLAPVGVRIRPQRPNMNKMFCDRHPPCPSQQSAVWPPTHVHENPD</sequence>
<protein>
    <recommendedName>
        <fullName evidence="3">Apple domain-containing protein</fullName>
    </recommendedName>
</protein>
<dbReference type="OMA" id="CHARDHA"/>
<dbReference type="OrthoDB" id="10254819at2759"/>
<dbReference type="AlphaFoldDB" id="A0A8J6C895"/>
<gene>
    <name evidence="1" type="ORF">KFE25_012565</name>
</gene>
<keyword evidence="2" id="KW-1185">Reference proteome</keyword>